<keyword evidence="8" id="KW-1185">Reference proteome</keyword>
<dbReference type="Proteomes" id="UP001189624">
    <property type="component" value="Chromosome 2"/>
</dbReference>
<dbReference type="GO" id="GO:0005634">
    <property type="term" value="C:nucleus"/>
    <property type="evidence" value="ECO:0007669"/>
    <property type="project" value="UniProtKB-SubCell"/>
</dbReference>
<dbReference type="Pfam" id="PF12174">
    <property type="entry name" value="RST"/>
    <property type="match status" value="1"/>
</dbReference>
<gene>
    <name evidence="7" type="ORF">AYBTSS11_LOCUS5055</name>
</gene>
<keyword evidence="3" id="KW-0346">Stress response</keyword>
<feature type="domain" description="PARP catalytic" evidence="5">
    <location>
        <begin position="315"/>
        <end position="532"/>
    </location>
</feature>
<evidence type="ECO:0000259" key="6">
    <source>
        <dbReference type="PROSITE" id="PS51879"/>
    </source>
</evidence>
<evidence type="ECO:0000313" key="8">
    <source>
        <dbReference type="Proteomes" id="UP001189624"/>
    </source>
</evidence>
<dbReference type="PROSITE" id="PS51879">
    <property type="entry name" value="RST"/>
    <property type="match status" value="1"/>
</dbReference>
<keyword evidence="2" id="KW-0217">Developmental protein</keyword>
<dbReference type="GO" id="GO:0003950">
    <property type="term" value="F:NAD+ poly-ADP-ribosyltransferase activity"/>
    <property type="evidence" value="ECO:0007669"/>
    <property type="project" value="InterPro"/>
</dbReference>
<dbReference type="EMBL" id="OY731399">
    <property type="protein sequence ID" value="CAJ1931084.1"/>
    <property type="molecule type" value="Genomic_DNA"/>
</dbReference>
<accession>A0AA86V4E5</accession>
<dbReference type="Pfam" id="PF23467">
    <property type="entry name" value="WWE_5"/>
    <property type="match status" value="1"/>
</dbReference>
<dbReference type="PANTHER" id="PTHR32263">
    <property type="entry name" value="INACTIVE POLY [ADP-RIBOSE] POLYMERASE SRO4-RELATED"/>
    <property type="match status" value="1"/>
</dbReference>
<dbReference type="InterPro" id="IPR057823">
    <property type="entry name" value="WWE_RCD1"/>
</dbReference>
<dbReference type="InterPro" id="IPR012317">
    <property type="entry name" value="Poly(ADP-ribose)pol_cat_dom"/>
</dbReference>
<evidence type="ECO:0000259" key="5">
    <source>
        <dbReference type="PROSITE" id="PS51059"/>
    </source>
</evidence>
<comment type="subcellular location">
    <subcellularLocation>
        <location evidence="1">Nucleus</location>
    </subcellularLocation>
</comment>
<dbReference type="AlphaFoldDB" id="A0AA86V4E5"/>
<name>A0AA86V4E5_9FABA</name>
<organism evidence="7 8">
    <name type="scientific">Sphenostylis stenocarpa</name>
    <dbReference type="NCBI Taxonomy" id="92480"/>
    <lineage>
        <taxon>Eukaryota</taxon>
        <taxon>Viridiplantae</taxon>
        <taxon>Streptophyta</taxon>
        <taxon>Embryophyta</taxon>
        <taxon>Tracheophyta</taxon>
        <taxon>Spermatophyta</taxon>
        <taxon>Magnoliopsida</taxon>
        <taxon>eudicotyledons</taxon>
        <taxon>Gunneridae</taxon>
        <taxon>Pentapetalae</taxon>
        <taxon>rosids</taxon>
        <taxon>fabids</taxon>
        <taxon>Fabales</taxon>
        <taxon>Fabaceae</taxon>
        <taxon>Papilionoideae</taxon>
        <taxon>50 kb inversion clade</taxon>
        <taxon>NPAAA clade</taxon>
        <taxon>indigoferoid/millettioid clade</taxon>
        <taxon>Phaseoleae</taxon>
        <taxon>Sphenostylis</taxon>
    </lineage>
</organism>
<evidence type="ECO:0000256" key="2">
    <source>
        <dbReference type="ARBA" id="ARBA00022473"/>
    </source>
</evidence>
<dbReference type="PANTHER" id="PTHR32263:SF5">
    <property type="entry name" value="INACTIVE POLY [ADP-RIBOSE] POLYMERASE SRO1-RELATED"/>
    <property type="match status" value="1"/>
</dbReference>
<evidence type="ECO:0000256" key="4">
    <source>
        <dbReference type="ARBA" id="ARBA00023242"/>
    </source>
</evidence>
<dbReference type="PROSITE" id="PS51059">
    <property type="entry name" value="PARP_CATALYTIC"/>
    <property type="match status" value="1"/>
</dbReference>
<keyword evidence="4" id="KW-0539">Nucleus</keyword>
<evidence type="ECO:0000313" key="7">
    <source>
        <dbReference type="EMBL" id="CAJ1931084.1"/>
    </source>
</evidence>
<evidence type="ECO:0000256" key="1">
    <source>
        <dbReference type="ARBA" id="ARBA00004123"/>
    </source>
</evidence>
<feature type="domain" description="RST" evidence="6">
    <location>
        <begin position="564"/>
        <end position="635"/>
    </location>
</feature>
<dbReference type="Gramene" id="rna-AYBTSS11_LOCUS5055">
    <property type="protein sequence ID" value="CAJ1931084.1"/>
    <property type="gene ID" value="gene-AYBTSS11_LOCUS5055"/>
</dbReference>
<proteinExistence type="predicted"/>
<protein>
    <recommendedName>
        <fullName evidence="9">Inactive poly [ADP-ribose] polymerase RCD1</fullName>
    </recommendedName>
</protein>
<evidence type="ECO:0008006" key="9">
    <source>
        <dbReference type="Google" id="ProtNLM"/>
    </source>
</evidence>
<dbReference type="InterPro" id="IPR022003">
    <property type="entry name" value="RST"/>
</dbReference>
<dbReference type="SUPFAM" id="SSF56399">
    <property type="entry name" value="ADP-ribosylation"/>
    <property type="match status" value="1"/>
</dbReference>
<dbReference type="InterPro" id="IPR044964">
    <property type="entry name" value="RCD1/SRO1-5"/>
</dbReference>
<reference evidence="7" key="1">
    <citation type="submission" date="2023-10" db="EMBL/GenBank/DDBJ databases">
        <authorList>
            <person name="Domelevo Entfellner J.-B."/>
        </authorList>
    </citation>
    <scope>NUCLEOTIDE SEQUENCE</scope>
</reference>
<sequence length="647" mass="72280">MYSVNTKCSAGLSVCTGKRFKQDILVLSVGIVRVELKPGNGFGLPNILDVTVFTIATPVSFETAQEMEGKIAKALDRVALNLKRKRATRYAAHFSGATQPIFGHWPSYMSPTSRVVKRMRLGGCRNKLTNAGPHIGRSLVRRFSNYKKSGRLDRLMFYRNGEWCDFPKDIVELVKKDLEVKKLAVEIELNRYHLVFDFLHLHKVDLKTGLQQPIAWIDEAGHCFFPEIYASTDEEPYNISQQESGKSPDSYASNEIKLHLEVEINGVDQSRLSECSGESNALVKGIQIDTKQNCCQYDVEVEDSINKKDYGNVGEAIQQNQDIGLDAYTDSVYGKLDLISVQKMFLKGMSSFGSSDSDIIEIYHCSGASMQARWELFQKQAEITKKIHGEANIRYAWLASSRRELSTMMEYGLGHCGLSGSKSTYGIGVHLAAASCPDASVRYCDVDENGVRHLAFCRVIMGNMEILCPGTGQFQPSSCEYDNGVDDIQCPRHYVVWNMNMNTHIYPEFVVSFKVPSDAEGHFCGHEVKNVSGVNTAPHGPLGLSESSTVDNGKVPSMVAITPKVPKSPWMPFPVLFSAIRNQVPAKDMNLIKTHYEQFRSKQISRDDFVKMLRLIVGDALLRTTITNLQYKIPSNGDLNESIKKEG</sequence>
<evidence type="ECO:0000256" key="3">
    <source>
        <dbReference type="ARBA" id="ARBA00023016"/>
    </source>
</evidence>
<dbReference type="Gene3D" id="3.90.228.10">
    <property type="match status" value="1"/>
</dbReference>